<protein>
    <recommendedName>
        <fullName evidence="2">DUF8159 domain-containing protein</fullName>
    </recommendedName>
</protein>
<evidence type="ECO:0000313" key="3">
    <source>
        <dbReference type="EMBL" id="ERG92816.1"/>
    </source>
</evidence>
<dbReference type="Pfam" id="PF26490">
    <property type="entry name" value="DUF8159"/>
    <property type="match status" value="1"/>
</dbReference>
<dbReference type="HOGENOM" id="CLU_149763_0_0_2"/>
<reference evidence="3 4" key="1">
    <citation type="journal article" date="2013" name="PLoS ONE">
        <title>Assembly-driven community genomics of a hypersaline microbial ecosystem.</title>
        <authorList>
            <person name="Podell S."/>
            <person name="Ugalde J.A."/>
            <person name="Narasingarao P."/>
            <person name="Banfield J.F."/>
            <person name="Heidelberg K.B."/>
            <person name="Allen E.E."/>
        </authorList>
    </citation>
    <scope>NUCLEOTIDE SEQUENCE [LARGE SCALE GENOMIC DNA]</scope>
    <source>
        <strain evidence="4">J07HQW1</strain>
    </source>
</reference>
<feature type="domain" description="DUF8159" evidence="2">
    <location>
        <begin position="5"/>
        <end position="114"/>
    </location>
</feature>
<evidence type="ECO:0000259" key="2">
    <source>
        <dbReference type="Pfam" id="PF26490"/>
    </source>
</evidence>
<name>U1PKT8_9EURY</name>
<accession>U1PKT8</accession>
<evidence type="ECO:0000256" key="1">
    <source>
        <dbReference type="SAM" id="MobiDB-lite"/>
    </source>
</evidence>
<proteinExistence type="predicted"/>
<feature type="compositionally biased region" description="Polar residues" evidence="1">
    <location>
        <begin position="126"/>
        <end position="137"/>
    </location>
</feature>
<sequence>MSDVISGLEGDLRSNGINVEAIEITDTLVSVVYLTAFPGKSVNHQEMGRALQTFIDAIEIDEWDPARVEATVLRHADDVQGTWYVNAEWFNQYQNYNIDGTEFSTCVINTLDATEPEPAVDLLASDDSQTTTDTPAKSNDEESK</sequence>
<evidence type="ECO:0000313" key="4">
    <source>
        <dbReference type="Proteomes" id="UP000030649"/>
    </source>
</evidence>
<dbReference type="EMBL" id="KE356560">
    <property type="protein sequence ID" value="ERG92816.1"/>
    <property type="molecule type" value="Genomic_DNA"/>
</dbReference>
<dbReference type="InterPro" id="IPR058473">
    <property type="entry name" value="DUF8159"/>
</dbReference>
<dbReference type="STRING" id="1238424.J07HQW1_02864"/>
<feature type="region of interest" description="Disordered" evidence="1">
    <location>
        <begin position="118"/>
        <end position="144"/>
    </location>
</feature>
<organism evidence="3 4">
    <name type="scientific">Haloquadratum walsbyi J07HQW1</name>
    <dbReference type="NCBI Taxonomy" id="1238424"/>
    <lineage>
        <taxon>Archaea</taxon>
        <taxon>Methanobacteriati</taxon>
        <taxon>Methanobacteriota</taxon>
        <taxon>Stenosarchaea group</taxon>
        <taxon>Halobacteria</taxon>
        <taxon>Halobacteriales</taxon>
        <taxon>Haloferacaceae</taxon>
        <taxon>Haloquadratum</taxon>
    </lineage>
</organism>
<gene>
    <name evidence="3" type="ORF">J07HQW1_02864</name>
</gene>
<dbReference type="Proteomes" id="UP000030649">
    <property type="component" value="Unassembled WGS sequence"/>
</dbReference>
<dbReference type="AlphaFoldDB" id="U1PKT8"/>